<evidence type="ECO:0000256" key="3">
    <source>
        <dbReference type="ARBA" id="ARBA00022553"/>
    </source>
</evidence>
<evidence type="ECO:0000256" key="9">
    <source>
        <dbReference type="SAM" id="Phobius"/>
    </source>
</evidence>
<proteinExistence type="predicted"/>
<evidence type="ECO:0000256" key="2">
    <source>
        <dbReference type="ARBA" id="ARBA00012438"/>
    </source>
</evidence>
<evidence type="ECO:0000256" key="6">
    <source>
        <dbReference type="ARBA" id="ARBA00022777"/>
    </source>
</evidence>
<reference evidence="11 12" key="1">
    <citation type="submission" date="2020-07" db="EMBL/GenBank/DDBJ databases">
        <title>Genomic Encyclopedia of Type Strains, Phase IV (KMG-IV): sequencing the most valuable type-strain genomes for metagenomic binning, comparative biology and taxonomic classification.</title>
        <authorList>
            <person name="Goeker M."/>
        </authorList>
    </citation>
    <scope>NUCLEOTIDE SEQUENCE [LARGE SCALE GENOMIC DNA]</scope>
    <source>
        <strain evidence="11 12">DSM 45533</strain>
    </source>
</reference>
<keyword evidence="4" id="KW-0808">Transferase</keyword>
<keyword evidence="6 11" id="KW-0418">Kinase</keyword>
<dbReference type="GO" id="GO:0005524">
    <property type="term" value="F:ATP binding"/>
    <property type="evidence" value="ECO:0007669"/>
    <property type="project" value="UniProtKB-KW"/>
</dbReference>
<evidence type="ECO:0000256" key="4">
    <source>
        <dbReference type="ARBA" id="ARBA00022679"/>
    </source>
</evidence>
<feature type="transmembrane region" description="Helical" evidence="9">
    <location>
        <begin position="129"/>
        <end position="149"/>
    </location>
</feature>
<dbReference type="SUPFAM" id="SSF55874">
    <property type="entry name" value="ATPase domain of HSP90 chaperone/DNA topoisomerase II/histidine kinase"/>
    <property type="match status" value="1"/>
</dbReference>
<keyword evidence="5" id="KW-0547">Nucleotide-binding</keyword>
<comment type="caution">
    <text evidence="11">The sequence shown here is derived from an EMBL/GenBank/DDBJ whole genome shotgun (WGS) entry which is preliminary data.</text>
</comment>
<keyword evidence="9" id="KW-0812">Transmembrane</keyword>
<dbReference type="PANTHER" id="PTHR24421">
    <property type="entry name" value="NITRATE/NITRITE SENSOR PROTEIN NARX-RELATED"/>
    <property type="match status" value="1"/>
</dbReference>
<dbReference type="Pfam" id="PF07730">
    <property type="entry name" value="HisKA_3"/>
    <property type="match status" value="1"/>
</dbReference>
<dbReference type="AlphaFoldDB" id="A0A7W0HTV3"/>
<dbReference type="GO" id="GO:0046983">
    <property type="term" value="F:protein dimerization activity"/>
    <property type="evidence" value="ECO:0007669"/>
    <property type="project" value="InterPro"/>
</dbReference>
<dbReference type="CDD" id="cd16917">
    <property type="entry name" value="HATPase_UhpB-NarQ-NarX-like"/>
    <property type="match status" value="1"/>
</dbReference>
<dbReference type="InterPro" id="IPR036890">
    <property type="entry name" value="HATPase_C_sf"/>
</dbReference>
<evidence type="ECO:0000256" key="8">
    <source>
        <dbReference type="ARBA" id="ARBA00023012"/>
    </source>
</evidence>
<keyword evidence="3" id="KW-0597">Phosphoprotein</keyword>
<dbReference type="EMBL" id="JACDUR010000007">
    <property type="protein sequence ID" value="MBA2895494.1"/>
    <property type="molecule type" value="Genomic_DNA"/>
</dbReference>
<sequence>MSRLLPYGMAGLAGAALWIMLTTTMLIDFSGDLLGAMLVVDAAVGCVALAVQPLRHERPLAVTLAAVAAAAVSVSALGPALLAAATLATRRRREWAVAAAATLAVAMSVGDRLYRPLFTGVRPSVAETAGSVLLTLALLAVAMVFGLYLGARRELAASWEEQGRTAERARIAREMHDVLAHRISLVAMHAGALAFREDLEREQARETAATIRANAHLALAELRQVLGVLRHDDAAVVEPPQPTLLELPALLAEVRETGAAVTLDLGGQPVPRVEESLSRTCFRIVQEALTNARRHAPGAPVTVRLRETAGEWLEVEVSNPFTGRVRDGLGLIGLTERAELAGGHLTHGVHDGTFRVTARFPCPKW</sequence>
<evidence type="ECO:0000313" key="11">
    <source>
        <dbReference type="EMBL" id="MBA2895494.1"/>
    </source>
</evidence>
<protein>
    <recommendedName>
        <fullName evidence="2">histidine kinase</fullName>
        <ecNumber evidence="2">2.7.13.3</ecNumber>
    </recommendedName>
</protein>
<name>A0A7W0HTV3_9ACTN</name>
<dbReference type="GO" id="GO:0000155">
    <property type="term" value="F:phosphorelay sensor kinase activity"/>
    <property type="evidence" value="ECO:0007669"/>
    <property type="project" value="InterPro"/>
</dbReference>
<feature type="domain" description="Signal transduction histidine kinase subgroup 3 dimerisation and phosphoacceptor" evidence="10">
    <location>
        <begin position="167"/>
        <end position="233"/>
    </location>
</feature>
<keyword evidence="9" id="KW-1133">Transmembrane helix</keyword>
<gene>
    <name evidence="11" type="ORF">HNR30_006880</name>
</gene>
<feature type="transmembrane region" description="Helical" evidence="9">
    <location>
        <begin position="95"/>
        <end position="114"/>
    </location>
</feature>
<evidence type="ECO:0000256" key="1">
    <source>
        <dbReference type="ARBA" id="ARBA00000085"/>
    </source>
</evidence>
<keyword evidence="7" id="KW-0067">ATP-binding</keyword>
<dbReference type="Gene3D" id="1.20.5.1930">
    <property type="match status" value="1"/>
</dbReference>
<keyword evidence="8" id="KW-0902">Two-component regulatory system</keyword>
<dbReference type="InterPro" id="IPR050482">
    <property type="entry name" value="Sensor_HK_TwoCompSys"/>
</dbReference>
<keyword evidence="12" id="KW-1185">Reference proteome</keyword>
<organism evidence="11 12">
    <name type="scientific">Nonomuraea soli</name>
    <dbReference type="NCBI Taxonomy" id="1032476"/>
    <lineage>
        <taxon>Bacteria</taxon>
        <taxon>Bacillati</taxon>
        <taxon>Actinomycetota</taxon>
        <taxon>Actinomycetes</taxon>
        <taxon>Streptosporangiales</taxon>
        <taxon>Streptosporangiaceae</taxon>
        <taxon>Nonomuraea</taxon>
    </lineage>
</organism>
<dbReference type="Proteomes" id="UP000530928">
    <property type="component" value="Unassembled WGS sequence"/>
</dbReference>
<evidence type="ECO:0000313" key="12">
    <source>
        <dbReference type="Proteomes" id="UP000530928"/>
    </source>
</evidence>
<feature type="transmembrane region" description="Helical" evidence="9">
    <location>
        <begin position="6"/>
        <end position="27"/>
    </location>
</feature>
<evidence type="ECO:0000259" key="10">
    <source>
        <dbReference type="Pfam" id="PF07730"/>
    </source>
</evidence>
<keyword evidence="9" id="KW-0472">Membrane</keyword>
<dbReference type="PANTHER" id="PTHR24421:SF10">
    <property type="entry name" value="NITRATE_NITRITE SENSOR PROTEIN NARQ"/>
    <property type="match status" value="1"/>
</dbReference>
<dbReference type="GO" id="GO:0016020">
    <property type="term" value="C:membrane"/>
    <property type="evidence" value="ECO:0007669"/>
    <property type="project" value="InterPro"/>
</dbReference>
<dbReference type="RefSeq" id="WP_181614238.1">
    <property type="nucleotide sequence ID" value="NZ_BAABAM010000009.1"/>
</dbReference>
<accession>A0A7W0HTV3</accession>
<dbReference type="EC" id="2.7.13.3" evidence="2"/>
<comment type="catalytic activity">
    <reaction evidence="1">
        <text>ATP + protein L-histidine = ADP + protein N-phospho-L-histidine.</text>
        <dbReference type="EC" id="2.7.13.3"/>
    </reaction>
</comment>
<evidence type="ECO:0000256" key="7">
    <source>
        <dbReference type="ARBA" id="ARBA00022840"/>
    </source>
</evidence>
<dbReference type="InterPro" id="IPR011712">
    <property type="entry name" value="Sig_transdc_His_kin_sub3_dim/P"/>
</dbReference>
<feature type="transmembrane region" description="Helical" evidence="9">
    <location>
        <begin position="60"/>
        <end position="83"/>
    </location>
</feature>
<evidence type="ECO:0000256" key="5">
    <source>
        <dbReference type="ARBA" id="ARBA00022741"/>
    </source>
</evidence>
<dbReference type="Gene3D" id="3.30.565.10">
    <property type="entry name" value="Histidine kinase-like ATPase, C-terminal domain"/>
    <property type="match status" value="1"/>
</dbReference>